<dbReference type="PROSITE" id="PS00018">
    <property type="entry name" value="EF_HAND_1"/>
    <property type="match status" value="1"/>
</dbReference>
<dbReference type="Pfam" id="PF13499">
    <property type="entry name" value="EF-hand_7"/>
    <property type="match status" value="1"/>
</dbReference>
<dbReference type="Proteomes" id="UP000078546">
    <property type="component" value="Unassembled WGS sequence"/>
</dbReference>
<keyword evidence="2" id="KW-0812">Transmembrane</keyword>
<evidence type="ECO:0000256" key="2">
    <source>
        <dbReference type="SAM" id="Phobius"/>
    </source>
</evidence>
<dbReference type="InterPro" id="IPR018247">
    <property type="entry name" value="EF_Hand_1_Ca_BS"/>
</dbReference>
<proteinExistence type="predicted"/>
<dbReference type="SUPFAM" id="SSF47473">
    <property type="entry name" value="EF-hand"/>
    <property type="match status" value="2"/>
</dbReference>
<keyword evidence="1" id="KW-0106">Calcium</keyword>
<protein>
    <submittedName>
        <fullName evidence="4">Apicoplast calcium binding protein 1, putative (ACBP1)</fullName>
    </submittedName>
</protein>
<feature type="transmembrane region" description="Helical" evidence="2">
    <location>
        <begin position="174"/>
        <end position="196"/>
    </location>
</feature>
<dbReference type="EMBL" id="FLQV01000175">
    <property type="protein sequence ID" value="SBS84020.1"/>
    <property type="molecule type" value="Genomic_DNA"/>
</dbReference>
<evidence type="ECO:0000313" key="5">
    <source>
        <dbReference type="Proteomes" id="UP000078546"/>
    </source>
</evidence>
<dbReference type="PROSITE" id="PS50222">
    <property type="entry name" value="EF_HAND_2"/>
    <property type="match status" value="2"/>
</dbReference>
<keyword evidence="2" id="KW-0472">Membrane</keyword>
<dbReference type="GO" id="GO:0005509">
    <property type="term" value="F:calcium ion binding"/>
    <property type="evidence" value="ECO:0007669"/>
    <property type="project" value="InterPro"/>
</dbReference>
<organism evidence="4 5">
    <name type="scientific">Plasmodium ovale curtisi</name>
    <dbReference type="NCBI Taxonomy" id="864141"/>
    <lineage>
        <taxon>Eukaryota</taxon>
        <taxon>Sar</taxon>
        <taxon>Alveolata</taxon>
        <taxon>Apicomplexa</taxon>
        <taxon>Aconoidasida</taxon>
        <taxon>Haemosporida</taxon>
        <taxon>Plasmodiidae</taxon>
        <taxon>Plasmodium</taxon>
        <taxon>Plasmodium (Plasmodium)</taxon>
    </lineage>
</organism>
<evidence type="ECO:0000256" key="1">
    <source>
        <dbReference type="ARBA" id="ARBA00022837"/>
    </source>
</evidence>
<dbReference type="InterPro" id="IPR011992">
    <property type="entry name" value="EF-hand-dom_pair"/>
</dbReference>
<evidence type="ECO:0000259" key="3">
    <source>
        <dbReference type="PROSITE" id="PS50222"/>
    </source>
</evidence>
<dbReference type="CDD" id="cd00051">
    <property type="entry name" value="EFh"/>
    <property type="match status" value="1"/>
</dbReference>
<evidence type="ECO:0000313" key="4">
    <source>
        <dbReference type="EMBL" id="SBS84020.1"/>
    </source>
</evidence>
<reference evidence="5" key="1">
    <citation type="submission" date="2016-05" db="EMBL/GenBank/DDBJ databases">
        <authorList>
            <person name="Naeem Raeece"/>
        </authorList>
    </citation>
    <scope>NUCLEOTIDE SEQUENCE [LARGE SCALE GENOMIC DNA]</scope>
</reference>
<gene>
    <name evidence="4" type="ORF">POVCU1_009800</name>
</gene>
<name>A0A1A8VU68_PLAOA</name>
<keyword evidence="2" id="KW-1133">Transmembrane helix</keyword>
<dbReference type="SMART" id="SM00054">
    <property type="entry name" value="EFh"/>
    <property type="match status" value="3"/>
</dbReference>
<dbReference type="AlphaFoldDB" id="A0A1A8VU68"/>
<sequence>MSCQIGSDQTRPDQTRPGICDDAMYSSSFLRQFFTPIFPNLENGENITFTVSIANFAKLANESANVQAGYACPHTRNSQQLRYSPPTLCFYEHVSIPRTYTYLLIEHAQDEHISCRNLYPLKCSTIIKEEKRKTDKVHPSLELLKRKKRTGSWANSYTGKRVCKKIKEKVKIPLARYDVVLLRFFLLICVLILIIISESFIKKKEFPFSADLPSKRNICLLIHNNFAVLENVLPCTPLLYSDIFPNDWKSLKKINDEKIVHKKKRRKEKNDEYTNSPYITVENHFNLTFDTNNPALDTNILRKSKVIFKKLDKNNNNYIDFNEFKKNVKILSKVEHISKDILKYMFNLFDTDNDLKLNYTEFLSLNSYDFGYVKLMQVLFDNDTNEDTDNFNSNENEGDNYVGKDIIFNYLEIYFTEFLENLINEQKYFYVEKHNLIHYLCRNFFQNNKNDWDLNRDEKLQIDEFQNFQLSLFSELFHLTNFLQLDFNLDGKIDLPELLLHINNDQNMYNKLRTHMANTNQKVNQKRNDLPKNEDLFNYMKEHLRMDNSLLLNFKFLLQSFDINNDFALDFTEYKNQVQTFSALEATPEIVFHN</sequence>
<accession>A0A1A8VU68</accession>
<feature type="domain" description="EF-hand" evidence="3">
    <location>
        <begin position="299"/>
        <end position="334"/>
    </location>
</feature>
<dbReference type="Gene3D" id="1.10.238.10">
    <property type="entry name" value="EF-hand"/>
    <property type="match status" value="1"/>
</dbReference>
<dbReference type="InterPro" id="IPR002048">
    <property type="entry name" value="EF_hand_dom"/>
</dbReference>
<feature type="domain" description="EF-hand" evidence="3">
    <location>
        <begin position="337"/>
        <end position="372"/>
    </location>
</feature>